<organism evidence="2 3">
    <name type="scientific">Streptomyces lasiicapitis</name>
    <dbReference type="NCBI Taxonomy" id="1923961"/>
    <lineage>
        <taxon>Bacteria</taxon>
        <taxon>Bacillati</taxon>
        <taxon>Actinomycetota</taxon>
        <taxon>Actinomycetes</taxon>
        <taxon>Kitasatosporales</taxon>
        <taxon>Streptomycetaceae</taxon>
        <taxon>Streptomyces</taxon>
    </lineage>
</organism>
<accession>A0ABQ2MLM3</accession>
<dbReference type="Proteomes" id="UP000656881">
    <property type="component" value="Unassembled WGS sequence"/>
</dbReference>
<proteinExistence type="predicted"/>
<dbReference type="SUPFAM" id="SSF48498">
    <property type="entry name" value="Tetracyclin repressor-like, C-terminal domain"/>
    <property type="match status" value="1"/>
</dbReference>
<reference evidence="3" key="1">
    <citation type="journal article" date="2019" name="Int. J. Syst. Evol. Microbiol.">
        <title>The Global Catalogue of Microorganisms (GCM) 10K type strain sequencing project: providing services to taxonomists for standard genome sequencing and annotation.</title>
        <authorList>
            <consortium name="The Broad Institute Genomics Platform"/>
            <consortium name="The Broad Institute Genome Sequencing Center for Infectious Disease"/>
            <person name="Wu L."/>
            <person name="Ma J."/>
        </authorList>
    </citation>
    <scope>NUCLEOTIDE SEQUENCE [LARGE SCALE GENOMIC DNA]</scope>
    <source>
        <strain evidence="3">CGMCC 4.7349</strain>
    </source>
</reference>
<comment type="caution">
    <text evidence="2">The sequence shown here is derived from an EMBL/GenBank/DDBJ whole genome shotgun (WGS) entry which is preliminary data.</text>
</comment>
<protein>
    <recommendedName>
        <fullName evidence="1">BetI-type transcriptional repressor C-terminal domain-containing protein</fullName>
    </recommendedName>
</protein>
<name>A0ABQ2MLM3_9ACTN</name>
<dbReference type="EMBL" id="BMNG01000016">
    <property type="protein sequence ID" value="GGO54822.1"/>
    <property type="molecule type" value="Genomic_DNA"/>
</dbReference>
<dbReference type="InterPro" id="IPR039538">
    <property type="entry name" value="BetI_C"/>
</dbReference>
<evidence type="ECO:0000313" key="3">
    <source>
        <dbReference type="Proteomes" id="UP000656881"/>
    </source>
</evidence>
<dbReference type="Gene3D" id="1.10.357.10">
    <property type="entry name" value="Tetracycline Repressor, domain 2"/>
    <property type="match status" value="1"/>
</dbReference>
<gene>
    <name evidence="2" type="ORF">GCM10012286_65490</name>
</gene>
<dbReference type="Pfam" id="PF13977">
    <property type="entry name" value="TetR_C_6"/>
    <property type="match status" value="1"/>
</dbReference>
<dbReference type="InterPro" id="IPR036271">
    <property type="entry name" value="Tet_transcr_reg_TetR-rel_C_sf"/>
</dbReference>
<evidence type="ECO:0000313" key="2">
    <source>
        <dbReference type="EMBL" id="GGO54822.1"/>
    </source>
</evidence>
<keyword evidence="3" id="KW-1185">Reference proteome</keyword>
<feature type="domain" description="BetI-type transcriptional repressor C-terminal" evidence="1">
    <location>
        <begin position="47"/>
        <end position="156"/>
    </location>
</feature>
<sequence length="188" mass="20224">MNQMQYYFETKDQLLHAALERLEQQSRERWAARLDELPQPVTAAAFIEAFLAEVLPTDEVGRASRVAWTSYGVLAMTDSELAAQPFVVGPDRLEAQLTHVLERAQEVGALDPQRDAAVEAALMLSVAHGLAASVLVGRRSSDAAMDILRAHLVRLFAPAAPGPKTAAGRAGKIQPVAMAAVASGRRGE</sequence>
<evidence type="ECO:0000259" key="1">
    <source>
        <dbReference type="Pfam" id="PF13977"/>
    </source>
</evidence>